<dbReference type="Gramene" id="KZM88946">
    <property type="protein sequence ID" value="KZM88946"/>
    <property type="gene ID" value="DCAR_026021"/>
</dbReference>
<organism evidence="1">
    <name type="scientific">Daucus carota subsp. sativus</name>
    <name type="common">Carrot</name>
    <dbReference type="NCBI Taxonomy" id="79200"/>
    <lineage>
        <taxon>Eukaryota</taxon>
        <taxon>Viridiplantae</taxon>
        <taxon>Streptophyta</taxon>
        <taxon>Embryophyta</taxon>
        <taxon>Tracheophyta</taxon>
        <taxon>Spermatophyta</taxon>
        <taxon>Magnoliopsida</taxon>
        <taxon>eudicotyledons</taxon>
        <taxon>Gunneridae</taxon>
        <taxon>Pentapetalae</taxon>
        <taxon>asterids</taxon>
        <taxon>campanulids</taxon>
        <taxon>Apiales</taxon>
        <taxon>Apiaceae</taxon>
        <taxon>Apioideae</taxon>
        <taxon>Scandiceae</taxon>
        <taxon>Daucinae</taxon>
        <taxon>Daucus</taxon>
        <taxon>Daucus sect. Daucus</taxon>
    </lineage>
</organism>
<name>A0A164UJ31_DAUCS</name>
<proteinExistence type="predicted"/>
<comment type="caution">
    <text evidence="1">The sequence shown here is derived from an EMBL/GenBank/DDBJ whole genome shotgun (WGS) entry which is preliminary data.</text>
</comment>
<dbReference type="Gramene" id="KZM91218">
    <property type="protein sequence ID" value="KZM91218"/>
    <property type="gene ID" value="DCAR_021417"/>
</dbReference>
<evidence type="ECO:0000313" key="2">
    <source>
        <dbReference type="EMBL" id="KZM91218.1"/>
    </source>
</evidence>
<evidence type="ECO:0000313" key="1">
    <source>
        <dbReference type="EMBL" id="KZM88946.1"/>
    </source>
</evidence>
<reference evidence="1" key="1">
    <citation type="journal article" date="2016" name="Nat. Genet.">
        <title>A high-quality carrot genome assembly provides new insights into carotenoid accumulation and asterid genome evolution.</title>
        <authorList>
            <person name="Iorizzo M."/>
            <person name="Ellison S."/>
            <person name="Senalik D."/>
            <person name="Zeng P."/>
            <person name="Satapoomin P."/>
            <person name="Huang J."/>
            <person name="Bowman M."/>
            <person name="Iovene M."/>
            <person name="Sanseverino W."/>
            <person name="Cavagnaro P."/>
            <person name="Yildiz M."/>
            <person name="Macko-Podgorni A."/>
            <person name="Moranska E."/>
            <person name="Grzebelus E."/>
            <person name="Grzebelus D."/>
            <person name="Ashrafi H."/>
            <person name="Zheng Z."/>
            <person name="Cheng S."/>
            <person name="Spooner D."/>
            <person name="Van Deynze A."/>
            <person name="Simon P."/>
        </authorList>
    </citation>
    <scope>NUCLEOTIDE SEQUENCE [LARGE SCALE GENOMIC DNA]</scope>
    <source>
        <tissue evidence="1">Leaf</tissue>
    </source>
</reference>
<dbReference type="EMBL" id="LNRQ01000007">
    <property type="protein sequence ID" value="KZM88946.1"/>
    <property type="molecule type" value="Genomic_DNA"/>
</dbReference>
<protein>
    <submittedName>
        <fullName evidence="1">Uncharacterized protein</fullName>
    </submittedName>
</protein>
<sequence length="87" mass="9623">MRGRLRIDGRVFGENPSWLEVPVEFWSKRLPAGSDAPVIPEPILAPGDETPKYGGTSSPKFPLFPPLYMHALCSVISLYDSCGYARN</sequence>
<gene>
    <name evidence="2" type="ORF">DCAR_021417</name>
    <name evidence="1" type="ORF">DCAR_026021</name>
</gene>
<accession>A0A164UJ31</accession>
<dbReference type="AlphaFoldDB" id="A0A164UJ31"/>
<dbReference type="EMBL" id="LNRQ01000006">
    <property type="protein sequence ID" value="KZM91218.1"/>
    <property type="molecule type" value="Genomic_DNA"/>
</dbReference>